<reference evidence="3 4" key="1">
    <citation type="submission" date="2020-12" db="EMBL/GenBank/DDBJ databases">
        <title>Concerted genomic and epigenomic changes stabilize Arabidopsis allopolyploids.</title>
        <authorList>
            <person name="Chen Z."/>
        </authorList>
    </citation>
    <scope>NUCLEOTIDE SEQUENCE [LARGE SCALE GENOMIC DNA]</scope>
    <source>
        <strain evidence="3">As9502</strain>
        <tissue evidence="3">Leaf</tissue>
    </source>
</reference>
<evidence type="ECO:0000256" key="1">
    <source>
        <dbReference type="SAM" id="MobiDB-lite"/>
    </source>
</evidence>
<feature type="region of interest" description="Disordered" evidence="1">
    <location>
        <begin position="1"/>
        <end position="25"/>
    </location>
</feature>
<gene>
    <name evidence="3" type="ORF">ISN44_As06g023500</name>
</gene>
<sequence length="193" mass="22108">MGIMSSTDLKPESKSENNQVSSKSKAVKGPLHVFMKKGGCEESYTACGGCDAQKDECREAFSMLEKCMKARSDYFEPYLALEKARAEVMLREIDAFLHAKPKDRDEMFTKFMIRGDCKEAFMAWNDFCKEAKKNNKSCLHTPTMDTLFKCMKAHSDYYHPLLRVFKNAEEHFKKEIKALDTREGAEPDADANR</sequence>
<dbReference type="Pfam" id="PF07802">
    <property type="entry name" value="GCK"/>
    <property type="match status" value="2"/>
</dbReference>
<dbReference type="OrthoDB" id="1035906at2759"/>
<feature type="domain" description="GCK" evidence="2">
    <location>
        <begin position="27"/>
        <end position="93"/>
    </location>
</feature>
<dbReference type="PANTHER" id="PTHR34357:SF2">
    <property type="entry name" value="F26F24.3-RELATED"/>
    <property type="match status" value="1"/>
</dbReference>
<protein>
    <submittedName>
        <fullName evidence="3">GCK domain</fullName>
    </submittedName>
</protein>
<organism evidence="3 4">
    <name type="scientific">Arabidopsis suecica</name>
    <name type="common">Swedish thale-cress</name>
    <name type="synonym">Cardaminopsis suecica</name>
    <dbReference type="NCBI Taxonomy" id="45249"/>
    <lineage>
        <taxon>Eukaryota</taxon>
        <taxon>Viridiplantae</taxon>
        <taxon>Streptophyta</taxon>
        <taxon>Embryophyta</taxon>
        <taxon>Tracheophyta</taxon>
        <taxon>Spermatophyta</taxon>
        <taxon>Magnoliopsida</taxon>
        <taxon>eudicotyledons</taxon>
        <taxon>Gunneridae</taxon>
        <taxon>Pentapetalae</taxon>
        <taxon>rosids</taxon>
        <taxon>malvids</taxon>
        <taxon>Brassicales</taxon>
        <taxon>Brassicaceae</taxon>
        <taxon>Camelineae</taxon>
        <taxon>Arabidopsis</taxon>
    </lineage>
</organism>
<dbReference type="Proteomes" id="UP000694251">
    <property type="component" value="Chromosome 6"/>
</dbReference>
<dbReference type="SMART" id="SM01227">
    <property type="entry name" value="GCK"/>
    <property type="match status" value="2"/>
</dbReference>
<dbReference type="AlphaFoldDB" id="A0A8T2CKJ6"/>
<name>A0A8T2CKJ6_ARASU</name>
<evidence type="ECO:0000259" key="2">
    <source>
        <dbReference type="SMART" id="SM01227"/>
    </source>
</evidence>
<dbReference type="InterPro" id="IPR012891">
    <property type="entry name" value="GCK_dom"/>
</dbReference>
<feature type="domain" description="GCK" evidence="2">
    <location>
        <begin position="104"/>
        <end position="176"/>
    </location>
</feature>
<proteinExistence type="predicted"/>
<dbReference type="PANTHER" id="PTHR34357">
    <property type="entry name" value="F7A19.14 PROTEIN-RELATED"/>
    <property type="match status" value="1"/>
</dbReference>
<keyword evidence="4" id="KW-1185">Reference proteome</keyword>
<evidence type="ECO:0000313" key="4">
    <source>
        <dbReference type="Proteomes" id="UP000694251"/>
    </source>
</evidence>
<evidence type="ECO:0000313" key="3">
    <source>
        <dbReference type="EMBL" id="KAG7598053.1"/>
    </source>
</evidence>
<dbReference type="EMBL" id="JAEFBJ010000006">
    <property type="protein sequence ID" value="KAG7598053.1"/>
    <property type="molecule type" value="Genomic_DNA"/>
</dbReference>
<comment type="caution">
    <text evidence="3">The sequence shown here is derived from an EMBL/GenBank/DDBJ whole genome shotgun (WGS) entry which is preliminary data.</text>
</comment>
<accession>A0A8T2CKJ6</accession>